<organism evidence="2 3">
    <name type="scientific">Digitaria exilis</name>
    <dbReference type="NCBI Taxonomy" id="1010633"/>
    <lineage>
        <taxon>Eukaryota</taxon>
        <taxon>Viridiplantae</taxon>
        <taxon>Streptophyta</taxon>
        <taxon>Embryophyta</taxon>
        <taxon>Tracheophyta</taxon>
        <taxon>Spermatophyta</taxon>
        <taxon>Magnoliopsida</taxon>
        <taxon>Liliopsida</taxon>
        <taxon>Poales</taxon>
        <taxon>Poaceae</taxon>
        <taxon>PACMAD clade</taxon>
        <taxon>Panicoideae</taxon>
        <taxon>Panicodae</taxon>
        <taxon>Paniceae</taxon>
        <taxon>Anthephorinae</taxon>
        <taxon>Digitaria</taxon>
    </lineage>
</organism>
<reference evidence="2" key="1">
    <citation type="submission" date="2020-07" db="EMBL/GenBank/DDBJ databases">
        <title>Genome sequence and genetic diversity analysis of an under-domesticated orphan crop, white fonio (Digitaria exilis).</title>
        <authorList>
            <person name="Bennetzen J.L."/>
            <person name="Chen S."/>
            <person name="Ma X."/>
            <person name="Wang X."/>
            <person name="Yssel A.E.J."/>
            <person name="Chaluvadi S.R."/>
            <person name="Johnson M."/>
            <person name="Gangashetty P."/>
            <person name="Hamidou F."/>
            <person name="Sanogo M.D."/>
            <person name="Zwaenepoel A."/>
            <person name="Wallace J."/>
            <person name="Van De Peer Y."/>
            <person name="Van Deynze A."/>
        </authorList>
    </citation>
    <scope>NUCLEOTIDE SEQUENCE</scope>
    <source>
        <tissue evidence="2">Leaves</tissue>
    </source>
</reference>
<dbReference type="EMBL" id="JACEFO010001712">
    <property type="protein sequence ID" value="KAF8718021.1"/>
    <property type="molecule type" value="Genomic_DNA"/>
</dbReference>
<sequence length="452" mass="51179">MAAVRRPSPIFLLGYKVDMGEFTDEPEHGWKEIECASKRAYGCGQHGKEAVEGLKLYSRLGDDPLLTSSLAIRMTEEAFQRFDLEIQLTCPLKDLLVHHRMFAGGIIQMADEQGLTVIILTFVRPFCRDLTYYLVYDNTTASLSLIQYVPDLFATVCTSKPVAKRNGSDDFELFVMARELAPVPCRILCACTPETRANQASDGTGPWLIKKHFQHKEFEEPIIAHVAFSLQSKGIWADLSRGLMYCNLDTSDYNEFGFIRLPRECLLDSEEEVVSDGLVKVNRTMSCVGDSIWFVCIDHATEPADAVVKIWTLTGNFQKPRWEKMEEVRVSEIWEFDGFKEARLPKAPLAYPLLTEGGALCVTIADQSKFPRHYQPLVEDDICIFDMSLKRLQWHGFAHNYFFTKHLVIPSDFLQSKHASRKRKFDQHHPAAGPLALALAGSKVVLPPCHII</sequence>
<dbReference type="PANTHER" id="PTHR33086">
    <property type="entry name" value="OS05G0468200 PROTEIN-RELATED"/>
    <property type="match status" value="1"/>
</dbReference>
<dbReference type="AlphaFoldDB" id="A0A835C0L7"/>
<accession>A0A835C0L7</accession>
<evidence type="ECO:0000313" key="2">
    <source>
        <dbReference type="EMBL" id="KAF8718021.1"/>
    </source>
</evidence>
<evidence type="ECO:0000313" key="3">
    <source>
        <dbReference type="Proteomes" id="UP000636709"/>
    </source>
</evidence>
<evidence type="ECO:0000259" key="1">
    <source>
        <dbReference type="Pfam" id="PF07762"/>
    </source>
</evidence>
<comment type="caution">
    <text evidence="2">The sequence shown here is derived from an EMBL/GenBank/DDBJ whole genome shotgun (WGS) entry which is preliminary data.</text>
</comment>
<gene>
    <name evidence="2" type="ORF">HU200_025489</name>
</gene>
<proteinExistence type="predicted"/>
<name>A0A835C0L7_9POAL</name>
<dbReference type="InterPro" id="IPR011676">
    <property type="entry name" value="DUF1618"/>
</dbReference>
<dbReference type="PANTHER" id="PTHR33086:SF54">
    <property type="entry name" value="DUF1618 DOMAIN-CONTAINING PROTEIN"/>
    <property type="match status" value="1"/>
</dbReference>
<keyword evidence="3" id="KW-1185">Reference proteome</keyword>
<protein>
    <recommendedName>
        <fullName evidence="1">DUF1618 domain-containing protein</fullName>
    </recommendedName>
</protein>
<dbReference type="Proteomes" id="UP000636709">
    <property type="component" value="Unassembled WGS sequence"/>
</dbReference>
<dbReference type="OrthoDB" id="689746at2759"/>
<feature type="domain" description="DUF1618" evidence="1">
    <location>
        <begin position="236"/>
        <end position="355"/>
    </location>
</feature>
<dbReference type="Pfam" id="PF07762">
    <property type="entry name" value="DUF1618"/>
    <property type="match status" value="1"/>
</dbReference>